<dbReference type="GO" id="GO:0008195">
    <property type="term" value="F:phosphatidate phosphatase activity"/>
    <property type="evidence" value="ECO:0007669"/>
    <property type="project" value="InterPro"/>
</dbReference>
<protein>
    <submittedName>
        <fullName evidence="2">DUF2183 domain-containing protein</fullName>
    </submittedName>
</protein>
<dbReference type="Pfam" id="PF09949">
    <property type="entry name" value="APP1_cat"/>
    <property type="match status" value="1"/>
</dbReference>
<evidence type="ECO:0000259" key="1">
    <source>
        <dbReference type="Pfam" id="PF09949"/>
    </source>
</evidence>
<name>A0A934X718_9MICO</name>
<gene>
    <name evidence="2" type="ORF">IPF40_15765</name>
</gene>
<proteinExistence type="predicted"/>
<organism evidence="2 3">
    <name type="scientific">Candidatus Phosphoribacter hodrii</name>
    <dbReference type="NCBI Taxonomy" id="2953743"/>
    <lineage>
        <taxon>Bacteria</taxon>
        <taxon>Bacillati</taxon>
        <taxon>Actinomycetota</taxon>
        <taxon>Actinomycetes</taxon>
        <taxon>Micrococcales</taxon>
        <taxon>Dermatophilaceae</taxon>
        <taxon>Candidatus Phosphoribacter</taxon>
    </lineage>
</organism>
<dbReference type="EMBL" id="JADIXZ010000010">
    <property type="protein sequence ID" value="MBK6302407.1"/>
    <property type="molecule type" value="Genomic_DNA"/>
</dbReference>
<sequence>MTGAWNTAPTLTRFPFERTVSIGPLLPTDWRPTNTGRSWQRSGPAILALTTHAGDSKIGRLLIGDDGQHDLKIYQDFPEGRPKRVVAVVDPR</sequence>
<evidence type="ECO:0000313" key="3">
    <source>
        <dbReference type="Proteomes" id="UP000718281"/>
    </source>
</evidence>
<feature type="domain" description="Phosphatidate phosphatase APP1 catalytic" evidence="1">
    <location>
        <begin position="2"/>
        <end position="88"/>
    </location>
</feature>
<comment type="caution">
    <text evidence="2">The sequence shown here is derived from an EMBL/GenBank/DDBJ whole genome shotgun (WGS) entry which is preliminary data.</text>
</comment>
<accession>A0A934X718</accession>
<dbReference type="Proteomes" id="UP000718281">
    <property type="component" value="Unassembled WGS sequence"/>
</dbReference>
<reference evidence="2 3" key="1">
    <citation type="submission" date="2020-10" db="EMBL/GenBank/DDBJ databases">
        <title>Connecting structure to function with the recovery of over 1000 high-quality activated sludge metagenome-assembled genomes encoding full-length rRNA genes using long-read sequencing.</title>
        <authorList>
            <person name="Singleton C.M."/>
            <person name="Petriglieri F."/>
            <person name="Kristensen J.M."/>
            <person name="Kirkegaard R.H."/>
            <person name="Michaelsen T.Y."/>
            <person name="Andersen M.H."/>
            <person name="Karst S.M."/>
            <person name="Dueholm M.S."/>
            <person name="Nielsen P.H."/>
            <person name="Albertsen M."/>
        </authorList>
    </citation>
    <scope>NUCLEOTIDE SEQUENCE [LARGE SCALE GENOMIC DNA]</scope>
    <source>
        <strain evidence="2">AalE_18-Q3-R2-46_BAT3C.188</strain>
    </source>
</reference>
<evidence type="ECO:0000313" key="2">
    <source>
        <dbReference type="EMBL" id="MBK6302407.1"/>
    </source>
</evidence>
<dbReference type="AlphaFoldDB" id="A0A934X718"/>
<dbReference type="InterPro" id="IPR019236">
    <property type="entry name" value="APP1_cat"/>
</dbReference>